<keyword evidence="5" id="KW-0547">Nucleotide-binding</keyword>
<dbReference type="RefSeq" id="WP_188675083.1">
    <property type="nucleotide sequence ID" value="NZ_BMGP01000002.1"/>
</dbReference>
<evidence type="ECO:0000313" key="9">
    <source>
        <dbReference type="EMBL" id="GGF19383.1"/>
    </source>
</evidence>
<dbReference type="PANTHER" id="PTHR11606">
    <property type="entry name" value="GLUTAMATE DEHYDROGENASE"/>
    <property type="match status" value="1"/>
</dbReference>
<keyword evidence="10" id="KW-1185">Reference proteome</keyword>
<evidence type="ECO:0000256" key="1">
    <source>
        <dbReference type="ARBA" id="ARBA00006382"/>
    </source>
</evidence>
<dbReference type="Proteomes" id="UP000598775">
    <property type="component" value="Unassembled WGS sequence"/>
</dbReference>
<proteinExistence type="inferred from homology"/>
<dbReference type="InterPro" id="IPR006095">
    <property type="entry name" value="Glu/Leu/Phe/Val/Trp_DH"/>
</dbReference>
<dbReference type="PRINTS" id="PR00082">
    <property type="entry name" value="GLFDHDRGNASE"/>
</dbReference>
<evidence type="ECO:0000256" key="6">
    <source>
        <dbReference type="PIRSR" id="PIRSR000185-3"/>
    </source>
</evidence>
<comment type="caution">
    <text evidence="9">The sequence shown here is derived from an EMBL/GenBank/DDBJ whole genome shotgun (WGS) entry which is preliminary data.</text>
</comment>
<reference evidence="9 10" key="1">
    <citation type="journal article" date="2014" name="Int. J. Syst. Evol. Microbiol.">
        <title>Complete genome sequence of Corynebacterium casei LMG S-19264T (=DSM 44701T), isolated from a smear-ripened cheese.</title>
        <authorList>
            <consortium name="US DOE Joint Genome Institute (JGI-PGF)"/>
            <person name="Walter F."/>
            <person name="Albersmeier A."/>
            <person name="Kalinowski J."/>
            <person name="Ruckert C."/>
        </authorList>
    </citation>
    <scope>NUCLEOTIDE SEQUENCE [LARGE SCALE GENOMIC DNA]</scope>
    <source>
        <strain evidence="9 10">CGMCC 1.12976</strain>
    </source>
</reference>
<comment type="similarity">
    <text evidence="1 3 7">Belongs to the Glu/Leu/Phe/Val dehydrogenases family.</text>
</comment>
<name>A0A917B545_9MICO</name>
<dbReference type="CDD" id="cd01076">
    <property type="entry name" value="NAD_bind_1_Glu_DH"/>
    <property type="match status" value="1"/>
</dbReference>
<dbReference type="InterPro" id="IPR033922">
    <property type="entry name" value="NAD_bind_Glu_DH"/>
</dbReference>
<feature type="binding site" evidence="5">
    <location>
        <position position="81"/>
    </location>
    <ligand>
        <name>substrate</name>
    </ligand>
</feature>
<dbReference type="GO" id="GO:0000166">
    <property type="term" value="F:nucleotide binding"/>
    <property type="evidence" value="ECO:0007669"/>
    <property type="project" value="UniProtKB-KW"/>
</dbReference>
<dbReference type="InterPro" id="IPR006096">
    <property type="entry name" value="Glu/Leu/Phe/Val/Trp_DH_C"/>
</dbReference>
<feature type="active site" description="Proton donor" evidence="4">
    <location>
        <position position="117"/>
    </location>
</feature>
<dbReference type="GO" id="GO:0006538">
    <property type="term" value="P:L-glutamate catabolic process"/>
    <property type="evidence" value="ECO:0007669"/>
    <property type="project" value="TreeGrafter"/>
</dbReference>
<dbReference type="FunFam" id="3.40.50.10860:FF:000003">
    <property type="entry name" value="Glutamate dehydrogenase"/>
    <property type="match status" value="1"/>
</dbReference>
<gene>
    <name evidence="9" type="ORF">GCM10011399_11230</name>
</gene>
<feature type="binding site" evidence="5">
    <location>
        <position position="105"/>
    </location>
    <ligand>
        <name>substrate</name>
    </ligand>
</feature>
<evidence type="ECO:0000256" key="7">
    <source>
        <dbReference type="RuleBase" id="RU004417"/>
    </source>
</evidence>
<evidence type="ECO:0000256" key="4">
    <source>
        <dbReference type="PIRSR" id="PIRSR000185-1"/>
    </source>
</evidence>
<keyword evidence="2 3" id="KW-0560">Oxidoreductase</keyword>
<dbReference type="AlphaFoldDB" id="A0A917B545"/>
<dbReference type="PROSITE" id="PS00074">
    <property type="entry name" value="GLFV_DEHYDROGENASE"/>
    <property type="match status" value="1"/>
</dbReference>
<dbReference type="Pfam" id="PF02812">
    <property type="entry name" value="ELFV_dehydrog_N"/>
    <property type="match status" value="1"/>
</dbReference>
<dbReference type="SUPFAM" id="SSF53223">
    <property type="entry name" value="Aminoacid dehydrogenase-like, N-terminal domain"/>
    <property type="match status" value="1"/>
</dbReference>
<dbReference type="GO" id="GO:0004352">
    <property type="term" value="F:glutamate dehydrogenase (NAD+) activity"/>
    <property type="evidence" value="ECO:0007669"/>
    <property type="project" value="TreeGrafter"/>
</dbReference>
<dbReference type="Gene3D" id="3.40.50.10860">
    <property type="entry name" value="Leucine Dehydrogenase, chain A, domain 1"/>
    <property type="match status" value="1"/>
</dbReference>
<evidence type="ECO:0000256" key="3">
    <source>
        <dbReference type="PIRNR" id="PIRNR000185"/>
    </source>
</evidence>
<dbReference type="PIRSF" id="PIRSF000185">
    <property type="entry name" value="Glu_DH"/>
    <property type="match status" value="1"/>
</dbReference>
<sequence length="427" mass="45046">MTLLQTPSRPPATQHTSALEDAHAQLAAAVADLGYDEGTHAMLSKSRRELTVSIPLRRDDGSTQVLTGYRVQHNISRGPAKGGLRYSPQVTLDEVRALAMWMTWKCALLDVPYGGAKGGIALDPRQYSQAELERITRRYTSEILPIIGPQQDIPAPDIGTDERTMAWIMDTYSVSKGHTVPGVVTGKPLSLGGSLGRASATSRGVVHIANAALRSEGITVAGATAAIQGFGKVGRDAARFLTDDGALVVAASDQYGAVHNAAGLDIDALGAHVDATGSVVGFSSADPLPAGELLELDIDVLVPAAIEGVIHEGNAANVRARIIVEGANGPTSRDADAILASNGVLVVPDILANAGGVIVSYFEWVQANQSYRWEARDVETRLEERMLAGWASVNSHAAAHDLTLRAAATRLAVARVTEAHRLRGLYP</sequence>
<organism evidence="9 10">
    <name type="scientific">Subtercola lobariae</name>
    <dbReference type="NCBI Taxonomy" id="1588641"/>
    <lineage>
        <taxon>Bacteria</taxon>
        <taxon>Bacillati</taxon>
        <taxon>Actinomycetota</taxon>
        <taxon>Actinomycetes</taxon>
        <taxon>Micrococcales</taxon>
        <taxon>Microbacteriaceae</taxon>
        <taxon>Subtercola</taxon>
    </lineage>
</organism>
<feature type="domain" description="Glutamate/phenylalanine/leucine/valine/L-tryptophan dehydrogenase C-terminal" evidence="8">
    <location>
        <begin position="194"/>
        <end position="424"/>
    </location>
</feature>
<keyword evidence="5" id="KW-0520">NAD</keyword>
<dbReference type="Gene3D" id="3.40.50.720">
    <property type="entry name" value="NAD(P)-binding Rossmann-like Domain"/>
    <property type="match status" value="1"/>
</dbReference>
<dbReference type="EMBL" id="BMGP01000002">
    <property type="protein sequence ID" value="GGF19383.1"/>
    <property type="molecule type" value="Genomic_DNA"/>
</dbReference>
<dbReference type="Pfam" id="PF00208">
    <property type="entry name" value="ELFV_dehydrog"/>
    <property type="match status" value="1"/>
</dbReference>
<protein>
    <recommendedName>
        <fullName evidence="3">Glutamate dehydrogenase</fullName>
    </recommendedName>
</protein>
<dbReference type="PANTHER" id="PTHR11606:SF13">
    <property type="entry name" value="GLUTAMATE DEHYDROGENASE 1, MITOCHONDRIAL"/>
    <property type="match status" value="1"/>
</dbReference>
<dbReference type="InterPro" id="IPR006097">
    <property type="entry name" value="Glu/Leu/Phe/Val/Trp_DH_dimer"/>
</dbReference>
<dbReference type="SMART" id="SM00839">
    <property type="entry name" value="ELFV_dehydrog"/>
    <property type="match status" value="1"/>
</dbReference>
<dbReference type="InterPro" id="IPR033524">
    <property type="entry name" value="Glu/Leu/Phe/Val_DH_AS"/>
</dbReference>
<dbReference type="InterPro" id="IPR046346">
    <property type="entry name" value="Aminoacid_DH-like_N_sf"/>
</dbReference>
<accession>A0A917B545</accession>
<feature type="binding site" evidence="5">
    <location>
        <position position="360"/>
    </location>
    <ligand>
        <name>substrate</name>
    </ligand>
</feature>
<evidence type="ECO:0000256" key="5">
    <source>
        <dbReference type="PIRSR" id="PIRSR000185-2"/>
    </source>
</evidence>
<evidence type="ECO:0000313" key="10">
    <source>
        <dbReference type="Proteomes" id="UP000598775"/>
    </source>
</evidence>
<feature type="binding site" evidence="5">
    <location>
        <position position="201"/>
    </location>
    <ligand>
        <name>NAD(+)</name>
        <dbReference type="ChEBI" id="CHEBI:57540"/>
    </ligand>
</feature>
<evidence type="ECO:0000259" key="8">
    <source>
        <dbReference type="SMART" id="SM00839"/>
    </source>
</evidence>
<feature type="site" description="Important for catalysis" evidence="6">
    <location>
        <position position="157"/>
    </location>
</feature>
<dbReference type="SUPFAM" id="SSF51735">
    <property type="entry name" value="NAD(P)-binding Rossmann-fold domains"/>
    <property type="match status" value="1"/>
</dbReference>
<dbReference type="InterPro" id="IPR014362">
    <property type="entry name" value="Glu_DH"/>
</dbReference>
<dbReference type="InterPro" id="IPR036291">
    <property type="entry name" value="NAD(P)-bd_dom_sf"/>
</dbReference>
<evidence type="ECO:0000256" key="2">
    <source>
        <dbReference type="ARBA" id="ARBA00023002"/>
    </source>
</evidence>